<keyword evidence="7" id="KW-1185">Reference proteome</keyword>
<evidence type="ECO:0000313" key="7">
    <source>
        <dbReference type="Proteomes" id="UP000825228"/>
    </source>
</evidence>
<sequence>MAGTATPATTALDRAGTSYRLHTYDHAKGTTAYGEEAADVLTARLGIEPQRVLKTLVITASGGGASRPVTAIAVLPVTGTLSTKAAAAALGASRAALADPAAAQRITGYVLGGVSPIGPWSGGRPSGARPALPTVVDRSISGASTVFCSGGRRGLEIEIAPADLIAVTGALLADLTR</sequence>
<dbReference type="InterPro" id="IPR004369">
    <property type="entry name" value="Prolyl-tRNA_editing_YbaK/EbsC"/>
</dbReference>
<name>A0ABS7P1I7_9NOCA</name>
<dbReference type="Gene3D" id="3.90.960.10">
    <property type="entry name" value="YbaK/aminoacyl-tRNA synthetase-associated domain"/>
    <property type="match status" value="1"/>
</dbReference>
<comment type="caution">
    <text evidence="6">The sequence shown here is derived from an EMBL/GenBank/DDBJ whole genome shotgun (WGS) entry which is preliminary data.</text>
</comment>
<evidence type="ECO:0000259" key="5">
    <source>
        <dbReference type="Pfam" id="PF04073"/>
    </source>
</evidence>
<dbReference type="PANTHER" id="PTHR30411">
    <property type="entry name" value="CYTOPLASMIC PROTEIN"/>
    <property type="match status" value="1"/>
</dbReference>
<keyword evidence="3 4" id="KW-0456">Lyase</keyword>
<dbReference type="Pfam" id="PF04073">
    <property type="entry name" value="tRNA_edit"/>
    <property type="match status" value="1"/>
</dbReference>
<dbReference type="Proteomes" id="UP000825228">
    <property type="component" value="Unassembled WGS sequence"/>
</dbReference>
<dbReference type="PIRSF" id="PIRSF006181">
    <property type="entry name" value="EbsC_YbaK"/>
    <property type="match status" value="1"/>
</dbReference>
<evidence type="ECO:0000256" key="2">
    <source>
        <dbReference type="ARBA" id="ARBA00022917"/>
    </source>
</evidence>
<evidence type="ECO:0000256" key="4">
    <source>
        <dbReference type="PIRNR" id="PIRNR006181"/>
    </source>
</evidence>
<dbReference type="EMBL" id="JABUBU010000001">
    <property type="protein sequence ID" value="MBY6365921.1"/>
    <property type="molecule type" value="Genomic_DNA"/>
</dbReference>
<feature type="domain" description="YbaK/aminoacyl-tRNA synthetase-associated" evidence="5">
    <location>
        <begin position="39"/>
        <end position="165"/>
    </location>
</feature>
<comment type="similarity">
    <text evidence="1 4">Belongs to the prolyl-tRNA editing family. YbaK/EbsC subfamily.</text>
</comment>
<keyword evidence="2 4" id="KW-0648">Protein biosynthesis</keyword>
<dbReference type="RefSeq" id="WP_222683019.1">
    <property type="nucleotide sequence ID" value="NZ_JABUBT010000022.1"/>
</dbReference>
<organism evidence="6 7">
    <name type="scientific">Rhodococcoides corynebacterioides</name>
    <dbReference type="NCBI Taxonomy" id="53972"/>
    <lineage>
        <taxon>Bacteria</taxon>
        <taxon>Bacillati</taxon>
        <taxon>Actinomycetota</taxon>
        <taxon>Actinomycetes</taxon>
        <taxon>Mycobacteriales</taxon>
        <taxon>Nocardiaceae</taxon>
        <taxon>Rhodococcoides</taxon>
    </lineage>
</organism>
<gene>
    <name evidence="6" type="ORF">HQ603_04025</name>
</gene>
<dbReference type="PANTHER" id="PTHR30411:SF0">
    <property type="entry name" value="CYS-TRNA(PRO)_CYS-TRNA(CYS) DEACYLASE YBAK"/>
    <property type="match status" value="1"/>
</dbReference>
<dbReference type="InterPro" id="IPR036754">
    <property type="entry name" value="YbaK/aa-tRNA-synt-asso_dom_sf"/>
</dbReference>
<evidence type="ECO:0000313" key="6">
    <source>
        <dbReference type="EMBL" id="MBY6365921.1"/>
    </source>
</evidence>
<proteinExistence type="inferred from homology"/>
<dbReference type="InterPro" id="IPR007214">
    <property type="entry name" value="YbaK/aa-tRNA-synth-assoc-dom"/>
</dbReference>
<protein>
    <recommendedName>
        <fullName evidence="4">Cys-tRNA(Pro)/Cys-tRNA(Cys) deacylase</fullName>
        <ecNumber evidence="4">4.2.-.-</ecNumber>
    </recommendedName>
</protein>
<evidence type="ECO:0000256" key="3">
    <source>
        <dbReference type="ARBA" id="ARBA00023239"/>
    </source>
</evidence>
<dbReference type="SUPFAM" id="SSF55826">
    <property type="entry name" value="YbaK/ProRS associated domain"/>
    <property type="match status" value="1"/>
</dbReference>
<evidence type="ECO:0000256" key="1">
    <source>
        <dbReference type="ARBA" id="ARBA00009798"/>
    </source>
</evidence>
<dbReference type="EC" id="4.2.-.-" evidence="4"/>
<reference evidence="6 7" key="1">
    <citation type="submission" date="2020-06" db="EMBL/GenBank/DDBJ databases">
        <title>Taxonomy, biology and ecology of Rhodococcus bacteria occurring in California pistachio and other woody hosts as revealed by genome sequence analyses.</title>
        <authorList>
            <person name="Gai Y."/>
            <person name="Riely B."/>
        </authorList>
    </citation>
    <scope>NUCLEOTIDE SEQUENCE [LARGE SCALE GENOMIC DNA]</scope>
    <source>
        <strain evidence="6 7">BP-281</strain>
    </source>
</reference>
<accession>A0ABS7P1I7</accession>